<dbReference type="Pfam" id="PF20710">
    <property type="entry name" value="DUF6824"/>
    <property type="match status" value="1"/>
</dbReference>
<sequence>MAMQVEDTCNTINQHEENDATIIRKLGAAERIRIQEMSQLNHYDRQRIQEEIHGVCSMAVEETPEVVVAALEQFDLHLAAATAAQTLENTAYFVAQSHGLSCHYVLTNRDFHLKFLRADFFHAARSVKRFLKNIAILYKYFGLVALQRPLQFSDLDKEEQLELKSGHLIQILPSRDRAGRLILVMLGGPATMTKVPVRSTLYIVNTASQDVASQRLGAVLIWAGNVSMAVKFRHVHESLQEMWPADPIRYSAIHMCLPPGPLFNVLRAAVFFSVMATDRIRAIVHSELSSIECMYSLMSFGIPADQLPVTNSGKVKTKPNLRLLKALQFIDSCSADGAGSVNFPCQQQQQQHFDGILFPNVNDVLFSRGGSAKRHFGNIEFQGLLEPAYIKYNTMGSPTYQRVQLACSEVLDVILSSGGRLLTLHRDGAWWVEIVDPMERESRIKAAWYDHIRRTNAQRQHTSSDTMQFVDLTPSSSSSAAACTTSETRGGCCSPNQTKD</sequence>
<reference evidence="3" key="2">
    <citation type="submission" date="2021-04" db="EMBL/GenBank/DDBJ databases">
        <authorList>
            <person name="Podell S."/>
        </authorList>
    </citation>
    <scope>NUCLEOTIDE SEQUENCE</scope>
    <source>
        <strain evidence="3">Hildebrandi</strain>
    </source>
</reference>
<organism evidence="3 4">
    <name type="scientific">Nitzschia inconspicua</name>
    <dbReference type="NCBI Taxonomy" id="303405"/>
    <lineage>
        <taxon>Eukaryota</taxon>
        <taxon>Sar</taxon>
        <taxon>Stramenopiles</taxon>
        <taxon>Ochrophyta</taxon>
        <taxon>Bacillariophyta</taxon>
        <taxon>Bacillariophyceae</taxon>
        <taxon>Bacillariophycidae</taxon>
        <taxon>Bacillariales</taxon>
        <taxon>Bacillariaceae</taxon>
        <taxon>Nitzschia</taxon>
    </lineage>
</organism>
<feature type="region of interest" description="Disordered" evidence="1">
    <location>
        <begin position="479"/>
        <end position="500"/>
    </location>
</feature>
<feature type="domain" description="DUF6824" evidence="2">
    <location>
        <begin position="363"/>
        <end position="439"/>
    </location>
</feature>
<comment type="caution">
    <text evidence="3">The sequence shown here is derived from an EMBL/GenBank/DDBJ whole genome shotgun (WGS) entry which is preliminary data.</text>
</comment>
<evidence type="ECO:0000259" key="2">
    <source>
        <dbReference type="Pfam" id="PF20710"/>
    </source>
</evidence>
<protein>
    <recommendedName>
        <fullName evidence="2">DUF6824 domain-containing protein</fullName>
    </recommendedName>
</protein>
<accession>A0A9K3LXQ1</accession>
<proteinExistence type="predicted"/>
<keyword evidence="4" id="KW-1185">Reference proteome</keyword>
<gene>
    <name evidence="3" type="ORF">IV203_028146</name>
</gene>
<dbReference type="EMBL" id="JAGRRH010000005">
    <property type="protein sequence ID" value="KAG7370400.1"/>
    <property type="molecule type" value="Genomic_DNA"/>
</dbReference>
<reference evidence="3" key="1">
    <citation type="journal article" date="2021" name="Sci. Rep.">
        <title>Diploid genomic architecture of Nitzschia inconspicua, an elite biomass production diatom.</title>
        <authorList>
            <person name="Oliver A."/>
            <person name="Podell S."/>
            <person name="Pinowska A."/>
            <person name="Traller J.C."/>
            <person name="Smith S.R."/>
            <person name="McClure R."/>
            <person name="Beliaev A."/>
            <person name="Bohutskyi P."/>
            <person name="Hill E.A."/>
            <person name="Rabines A."/>
            <person name="Zheng H."/>
            <person name="Allen L.Z."/>
            <person name="Kuo A."/>
            <person name="Grigoriev I.V."/>
            <person name="Allen A.E."/>
            <person name="Hazlebeck D."/>
            <person name="Allen E.E."/>
        </authorList>
    </citation>
    <scope>NUCLEOTIDE SEQUENCE</scope>
    <source>
        <strain evidence="3">Hildebrandi</strain>
    </source>
</reference>
<evidence type="ECO:0000256" key="1">
    <source>
        <dbReference type="SAM" id="MobiDB-lite"/>
    </source>
</evidence>
<dbReference type="AlphaFoldDB" id="A0A9K3LXQ1"/>
<dbReference type="Proteomes" id="UP000693970">
    <property type="component" value="Unassembled WGS sequence"/>
</dbReference>
<feature type="compositionally biased region" description="Polar residues" evidence="1">
    <location>
        <begin position="483"/>
        <end position="500"/>
    </location>
</feature>
<evidence type="ECO:0000313" key="4">
    <source>
        <dbReference type="Proteomes" id="UP000693970"/>
    </source>
</evidence>
<dbReference type="InterPro" id="IPR049227">
    <property type="entry name" value="DUF6824"/>
</dbReference>
<name>A0A9K3LXQ1_9STRA</name>
<dbReference type="OrthoDB" id="42195at2759"/>
<evidence type="ECO:0000313" key="3">
    <source>
        <dbReference type="EMBL" id="KAG7370400.1"/>
    </source>
</evidence>